<dbReference type="STRING" id="1423740.FC36_GL000330"/>
<keyword evidence="6 11" id="KW-0479">Metal-binding</keyword>
<dbReference type="EMBL" id="AZFH01000011">
    <property type="protein sequence ID" value="KRL83287.1"/>
    <property type="molecule type" value="Genomic_DNA"/>
</dbReference>
<evidence type="ECO:0000256" key="13">
    <source>
        <dbReference type="RuleBase" id="RU364040"/>
    </source>
</evidence>
<dbReference type="InterPro" id="IPR045357">
    <property type="entry name" value="Aminopeptidase_N-like_N"/>
</dbReference>
<keyword evidence="5 13" id="KW-0645">Protease</keyword>
<feature type="domain" description="ERAP1-like C-terminal" evidence="15">
    <location>
        <begin position="515"/>
        <end position="825"/>
    </location>
</feature>
<comment type="cofactor">
    <cofactor evidence="11 13">
        <name>Zn(2+)</name>
        <dbReference type="ChEBI" id="CHEBI:29105"/>
    </cofactor>
    <text evidence="11 13">Binds 1 zinc ion per subunit.</text>
</comment>
<dbReference type="Gene3D" id="1.25.50.20">
    <property type="match status" value="1"/>
</dbReference>
<evidence type="ECO:0000256" key="6">
    <source>
        <dbReference type="ARBA" id="ARBA00022723"/>
    </source>
</evidence>
<dbReference type="InterPro" id="IPR042097">
    <property type="entry name" value="Aminopeptidase_N-like_N_sf"/>
</dbReference>
<dbReference type="FunFam" id="1.10.390.10:FF:000013">
    <property type="entry name" value="Aminopeptidase N"/>
    <property type="match status" value="1"/>
</dbReference>
<dbReference type="SUPFAM" id="SSF63737">
    <property type="entry name" value="Leukotriene A4 hydrolase N-terminal domain"/>
    <property type="match status" value="1"/>
</dbReference>
<evidence type="ECO:0000256" key="5">
    <source>
        <dbReference type="ARBA" id="ARBA00022670"/>
    </source>
</evidence>
<comment type="subunit">
    <text evidence="3">Monomer.</text>
</comment>
<evidence type="ECO:0000259" key="14">
    <source>
        <dbReference type="Pfam" id="PF01433"/>
    </source>
</evidence>
<dbReference type="GO" id="GO:0005737">
    <property type="term" value="C:cytoplasm"/>
    <property type="evidence" value="ECO:0007669"/>
    <property type="project" value="TreeGrafter"/>
</dbReference>
<dbReference type="CDD" id="cd09601">
    <property type="entry name" value="M1_APN-Q_like"/>
    <property type="match status" value="1"/>
</dbReference>
<organism evidence="17 18">
    <name type="scientific">Ligilactobacillus equi DSM 15833 = JCM 10991</name>
    <dbReference type="NCBI Taxonomy" id="1423740"/>
    <lineage>
        <taxon>Bacteria</taxon>
        <taxon>Bacillati</taxon>
        <taxon>Bacillota</taxon>
        <taxon>Bacilli</taxon>
        <taxon>Lactobacillales</taxon>
        <taxon>Lactobacillaceae</taxon>
        <taxon>Ligilactobacillus</taxon>
    </lineage>
</organism>
<accession>A0A0R1TPJ9</accession>
<evidence type="ECO:0000256" key="2">
    <source>
        <dbReference type="ARBA" id="ARBA00010136"/>
    </source>
</evidence>
<keyword evidence="8 11" id="KW-0862">Zinc</keyword>
<evidence type="ECO:0000256" key="10">
    <source>
        <dbReference type="PIRSR" id="PIRSR634016-1"/>
    </source>
</evidence>
<sequence length="845" mass="95728">MKEGLTLTVPKRLLENFTPINYQLYLDINRSAKLIQGKTTIKGIAKNDKIYLHQKFLTIKTVNYQGQALKFKVDDENETFSFQIPQTGEIELEITYQTQLTDTMMGIYPSYYQLNGKNRQIIGTQFETTFARQAFPCIDEPAAKATFELALKFDEMPGETVLANMPEKACQDGVHYFLPTVKMSTYLVAFAFGELQAKYAETKSGVKIGVFATKAHQAKELEFALDIATRSIEFFEDYYQTPYPLPHSWQLALPDFSAGAMENWGLVTYREAYLTLDPDNTPLSTKQVVASVIAHELAHQWFGDLVTMNWWDDLWLNESFANMMEYVALDALQPDWHIWEMFQQSEVSVALNRDATAGVQAVHVEVEDPAEIDSIFDSAIVYAKGSRLLVMVRDLIGDDALRTGLKNYFAQHQYANSVGDDLWQALEDASNMEIKKIMHAWLQEPGYPVLKASVQNGRLILAQSQFFVGQHPESKNIWPLPLHANFATPKLMDQAQLDLGDYQTLRQAVGQPLRFNLGANSHFIVQYDTTLWKDLKSHLADLDAISQRQILQDYQLLAKGMVASYADIIDLLEILADSHSAMVTAKVYEVAHDLKQFVTPQSTEETALKSFYKRLSAKNAQRLGLTKQISESNDDLLSRPIVLKAALYGHNEEIIDQLHQIFISRDNLLALPSDIRGLILSNEVQNFGTKKLLDNFFETYQTTSDPSLKVDLRAALCGSDDQKFLKKLVGAFKDASLIKPQDLRAWYSGLLANGQGQNLAWNWIRDDWTWLEATVGGDMSFTSYLTVTANILATKTRLQEFKEFFLPKQNQPGLGREITMDINVIENRVNLISQQKKAVLAQLLS</sequence>
<dbReference type="PRINTS" id="PR00756">
    <property type="entry name" value="ALADIPTASE"/>
</dbReference>
<feature type="binding site" evidence="11">
    <location>
        <position position="295"/>
    </location>
    <ligand>
        <name>Zn(2+)</name>
        <dbReference type="ChEBI" id="CHEBI:29105"/>
        <note>catalytic</note>
    </ligand>
</feature>
<comment type="caution">
    <text evidence="17">The sequence shown here is derived from an EMBL/GenBank/DDBJ whole genome shotgun (WGS) entry which is preliminary data.</text>
</comment>
<evidence type="ECO:0000256" key="4">
    <source>
        <dbReference type="ARBA" id="ARBA00022438"/>
    </source>
</evidence>
<feature type="binding site" evidence="11">
    <location>
        <position position="318"/>
    </location>
    <ligand>
        <name>Zn(2+)</name>
        <dbReference type="ChEBI" id="CHEBI:29105"/>
        <note>catalytic</note>
    </ligand>
</feature>
<evidence type="ECO:0000313" key="17">
    <source>
        <dbReference type="EMBL" id="KRL83287.1"/>
    </source>
</evidence>
<evidence type="ECO:0000259" key="15">
    <source>
        <dbReference type="Pfam" id="PF11838"/>
    </source>
</evidence>
<dbReference type="PANTHER" id="PTHR11533">
    <property type="entry name" value="PROTEASE M1 ZINC METALLOPROTEASE"/>
    <property type="match status" value="1"/>
</dbReference>
<feature type="domain" description="Aminopeptidase N-like N-terminal" evidence="16">
    <location>
        <begin position="19"/>
        <end position="187"/>
    </location>
</feature>
<dbReference type="AlphaFoldDB" id="A0A0R1TPJ9"/>
<dbReference type="InterPro" id="IPR027268">
    <property type="entry name" value="Peptidase_M4/M1_CTD_sf"/>
</dbReference>
<feature type="binding site" evidence="11">
    <location>
        <position position="299"/>
    </location>
    <ligand>
        <name>Zn(2+)</name>
        <dbReference type="ChEBI" id="CHEBI:29105"/>
        <note>catalytic</note>
    </ligand>
</feature>
<reference evidence="17 18" key="1">
    <citation type="journal article" date="2015" name="Genome Announc.">
        <title>Expanding the biotechnology potential of lactobacilli through comparative genomics of 213 strains and associated genera.</title>
        <authorList>
            <person name="Sun Z."/>
            <person name="Harris H.M."/>
            <person name="McCann A."/>
            <person name="Guo C."/>
            <person name="Argimon S."/>
            <person name="Zhang W."/>
            <person name="Yang X."/>
            <person name="Jeffery I.B."/>
            <person name="Cooney J.C."/>
            <person name="Kagawa T.F."/>
            <person name="Liu W."/>
            <person name="Song Y."/>
            <person name="Salvetti E."/>
            <person name="Wrobel A."/>
            <person name="Rasinkangas P."/>
            <person name="Parkhill J."/>
            <person name="Rea M.C."/>
            <person name="O'Sullivan O."/>
            <person name="Ritari J."/>
            <person name="Douillard F.P."/>
            <person name="Paul Ross R."/>
            <person name="Yang R."/>
            <person name="Briner A.E."/>
            <person name="Felis G.E."/>
            <person name="de Vos W.M."/>
            <person name="Barrangou R."/>
            <person name="Klaenhammer T.R."/>
            <person name="Caufield P.W."/>
            <person name="Cui Y."/>
            <person name="Zhang H."/>
            <person name="O'Toole P.W."/>
        </authorList>
    </citation>
    <scope>NUCLEOTIDE SEQUENCE [LARGE SCALE GENOMIC DNA]</scope>
    <source>
        <strain evidence="17 18">DSM 15833</strain>
    </source>
</reference>
<evidence type="ECO:0000256" key="7">
    <source>
        <dbReference type="ARBA" id="ARBA00022801"/>
    </source>
</evidence>
<dbReference type="Gene3D" id="2.60.40.1730">
    <property type="entry name" value="tricorn interacting facor f3 domain"/>
    <property type="match status" value="1"/>
</dbReference>
<feature type="active site" description="Proton acceptor" evidence="10">
    <location>
        <position position="296"/>
    </location>
</feature>
<keyword evidence="9 13" id="KW-0482">Metalloprotease</keyword>
<comment type="similarity">
    <text evidence="2 13">Belongs to the peptidase M1 family.</text>
</comment>
<dbReference type="Gene3D" id="1.10.390.10">
    <property type="entry name" value="Neutral Protease Domain 2"/>
    <property type="match status" value="1"/>
</dbReference>
<dbReference type="GO" id="GO:0042277">
    <property type="term" value="F:peptide binding"/>
    <property type="evidence" value="ECO:0007669"/>
    <property type="project" value="TreeGrafter"/>
</dbReference>
<protein>
    <recommendedName>
        <fullName evidence="13">Aminopeptidase</fullName>
        <ecNumber evidence="13">3.4.11.-</ecNumber>
    </recommendedName>
</protein>
<keyword evidence="4 13" id="KW-0031">Aminopeptidase</keyword>
<evidence type="ECO:0000256" key="1">
    <source>
        <dbReference type="ARBA" id="ARBA00000098"/>
    </source>
</evidence>
<evidence type="ECO:0000256" key="11">
    <source>
        <dbReference type="PIRSR" id="PIRSR634016-3"/>
    </source>
</evidence>
<feature type="domain" description="Peptidase M1 membrane alanine aminopeptidase" evidence="14">
    <location>
        <begin position="223"/>
        <end position="441"/>
    </location>
</feature>
<keyword evidence="7 13" id="KW-0378">Hydrolase</keyword>
<evidence type="ECO:0000313" key="18">
    <source>
        <dbReference type="Proteomes" id="UP000051048"/>
    </source>
</evidence>
<feature type="site" description="Transition state stabilizer" evidence="12">
    <location>
        <position position="382"/>
    </location>
</feature>
<dbReference type="Pfam" id="PF11838">
    <property type="entry name" value="ERAP1_C"/>
    <property type="match status" value="1"/>
</dbReference>
<name>A0A0R1TPJ9_9LACO</name>
<dbReference type="OrthoDB" id="100605at2"/>
<dbReference type="GO" id="GO:0043171">
    <property type="term" value="P:peptide catabolic process"/>
    <property type="evidence" value="ECO:0007669"/>
    <property type="project" value="TreeGrafter"/>
</dbReference>
<dbReference type="InterPro" id="IPR024571">
    <property type="entry name" value="ERAP1-like_C_dom"/>
</dbReference>
<dbReference type="InterPro" id="IPR034016">
    <property type="entry name" value="M1_APN-typ"/>
</dbReference>
<dbReference type="PANTHER" id="PTHR11533:SF174">
    <property type="entry name" value="PUROMYCIN-SENSITIVE AMINOPEPTIDASE-RELATED"/>
    <property type="match status" value="1"/>
</dbReference>
<dbReference type="InterPro" id="IPR050344">
    <property type="entry name" value="Peptidase_M1_aminopeptidases"/>
</dbReference>
<comment type="catalytic activity">
    <reaction evidence="1">
        <text>Release of an N-terminal amino acid, Xaa-|-Yaa- from a peptide, amide or arylamide. Xaa is preferably Ala, but may be most amino acids including Pro (slow action). When a terminal hydrophobic residue is followed by a prolyl residue, the two may be released as an intact Xaa-Pro dipeptide.</text>
        <dbReference type="EC" id="3.4.11.2"/>
    </reaction>
</comment>
<evidence type="ECO:0000259" key="16">
    <source>
        <dbReference type="Pfam" id="PF17900"/>
    </source>
</evidence>
<dbReference type="GO" id="GO:0016285">
    <property type="term" value="F:alanyl aminopeptidase activity"/>
    <property type="evidence" value="ECO:0007669"/>
    <property type="project" value="UniProtKB-EC"/>
</dbReference>
<gene>
    <name evidence="17" type="ORF">FC36_GL000330</name>
</gene>
<evidence type="ECO:0000256" key="3">
    <source>
        <dbReference type="ARBA" id="ARBA00011245"/>
    </source>
</evidence>
<dbReference type="SUPFAM" id="SSF55486">
    <property type="entry name" value="Metalloproteases ('zincins'), catalytic domain"/>
    <property type="match status" value="1"/>
</dbReference>
<dbReference type="PATRIC" id="fig|1423740.3.peg.355"/>
<dbReference type="InterPro" id="IPR014782">
    <property type="entry name" value="Peptidase_M1_dom"/>
</dbReference>
<dbReference type="EC" id="3.4.11.-" evidence="13"/>
<dbReference type="InterPro" id="IPR001930">
    <property type="entry name" value="Peptidase_M1"/>
</dbReference>
<dbReference type="Proteomes" id="UP000051048">
    <property type="component" value="Unassembled WGS sequence"/>
</dbReference>
<dbReference type="GO" id="GO:0008270">
    <property type="term" value="F:zinc ion binding"/>
    <property type="evidence" value="ECO:0007669"/>
    <property type="project" value="UniProtKB-UniRule"/>
</dbReference>
<evidence type="ECO:0000256" key="8">
    <source>
        <dbReference type="ARBA" id="ARBA00022833"/>
    </source>
</evidence>
<dbReference type="Pfam" id="PF01433">
    <property type="entry name" value="Peptidase_M1"/>
    <property type="match status" value="1"/>
</dbReference>
<evidence type="ECO:0000256" key="9">
    <source>
        <dbReference type="ARBA" id="ARBA00023049"/>
    </source>
</evidence>
<dbReference type="GO" id="GO:0006508">
    <property type="term" value="P:proteolysis"/>
    <property type="evidence" value="ECO:0007669"/>
    <property type="project" value="UniProtKB-KW"/>
</dbReference>
<dbReference type="GO" id="GO:0005615">
    <property type="term" value="C:extracellular space"/>
    <property type="evidence" value="ECO:0007669"/>
    <property type="project" value="TreeGrafter"/>
</dbReference>
<dbReference type="Pfam" id="PF17900">
    <property type="entry name" value="Peptidase_M1_N"/>
    <property type="match status" value="1"/>
</dbReference>
<dbReference type="GO" id="GO:0070006">
    <property type="term" value="F:metalloaminopeptidase activity"/>
    <property type="evidence" value="ECO:0007669"/>
    <property type="project" value="TreeGrafter"/>
</dbReference>
<evidence type="ECO:0000256" key="12">
    <source>
        <dbReference type="PIRSR" id="PIRSR634016-4"/>
    </source>
</evidence>
<dbReference type="GO" id="GO:0016020">
    <property type="term" value="C:membrane"/>
    <property type="evidence" value="ECO:0007669"/>
    <property type="project" value="TreeGrafter"/>
</dbReference>
<proteinExistence type="inferred from homology"/>